<sequence>MAQNLNLSMLSAKSDLAASFRATIQEDIARELGPGFTPEHVDVRLLAESAAIPVTITAPSGVSCHDLHRCLCNKPLRWAGNKSSKLSTLEGFSAVCLSPSWCLCTIGMPSIVDEASTTVSGGSPLALQVSLAQDLPAVPDEQDLVLPRCLQRTGHTPRDDPGKPPRASPKRRSMAKAPTSSAKVKRNPREAKPNRENSSARQLNFSGLSDTPYYQPMLLGEGFGEETEHISGLFVPSVDATFDSRMSSPQTEERMKSRSHGVNGVVTQPNKQPIESPKRPGALRCQAFSRNSSDEEVTFIEDDSVSTPARAAAPRRVGALGSRRSVGVEQPSAVSKRLSNTRSRTSSGHSAGRETDSCLLGLRHREVEMNRNEQRKMAAPVDA</sequence>
<feature type="region of interest" description="Disordered" evidence="1">
    <location>
        <begin position="300"/>
        <end position="361"/>
    </location>
</feature>
<feature type="region of interest" description="Disordered" evidence="1">
    <location>
        <begin position="151"/>
        <end position="211"/>
    </location>
</feature>
<evidence type="ECO:0000313" key="3">
    <source>
        <dbReference type="EMBL" id="CAL1161115.1"/>
    </source>
</evidence>
<dbReference type="Proteomes" id="UP001152797">
    <property type="component" value="Unassembled WGS sequence"/>
</dbReference>
<accession>A0A9P1DDT8</accession>
<name>A0A9P1DDT8_9DINO</name>
<feature type="region of interest" description="Disordered" evidence="1">
    <location>
        <begin position="252"/>
        <end position="281"/>
    </location>
</feature>
<evidence type="ECO:0000313" key="2">
    <source>
        <dbReference type="EMBL" id="CAI4007740.1"/>
    </source>
</evidence>
<reference evidence="3" key="2">
    <citation type="submission" date="2024-04" db="EMBL/GenBank/DDBJ databases">
        <authorList>
            <person name="Chen Y."/>
            <person name="Shah S."/>
            <person name="Dougan E. K."/>
            <person name="Thang M."/>
            <person name="Chan C."/>
        </authorList>
    </citation>
    <scope>NUCLEOTIDE SEQUENCE [LARGE SCALE GENOMIC DNA]</scope>
</reference>
<proteinExistence type="predicted"/>
<organism evidence="2">
    <name type="scientific">Cladocopium goreaui</name>
    <dbReference type="NCBI Taxonomy" id="2562237"/>
    <lineage>
        <taxon>Eukaryota</taxon>
        <taxon>Sar</taxon>
        <taxon>Alveolata</taxon>
        <taxon>Dinophyceae</taxon>
        <taxon>Suessiales</taxon>
        <taxon>Symbiodiniaceae</taxon>
        <taxon>Cladocopium</taxon>
    </lineage>
</organism>
<gene>
    <name evidence="2" type="ORF">C1SCF055_LOCUS33268</name>
</gene>
<comment type="caution">
    <text evidence="2">The sequence shown here is derived from an EMBL/GenBank/DDBJ whole genome shotgun (WGS) entry which is preliminary data.</text>
</comment>
<evidence type="ECO:0000313" key="4">
    <source>
        <dbReference type="Proteomes" id="UP001152797"/>
    </source>
</evidence>
<dbReference type="EMBL" id="CAMXCT020004112">
    <property type="protein sequence ID" value="CAL1161115.1"/>
    <property type="molecule type" value="Genomic_DNA"/>
</dbReference>
<dbReference type="EMBL" id="CAMXCT030004112">
    <property type="protein sequence ID" value="CAL4795052.1"/>
    <property type="molecule type" value="Genomic_DNA"/>
</dbReference>
<protein>
    <submittedName>
        <fullName evidence="2">Uncharacterized protein</fullName>
    </submittedName>
</protein>
<feature type="compositionally biased region" description="Polar residues" evidence="1">
    <location>
        <begin position="337"/>
        <end position="349"/>
    </location>
</feature>
<reference evidence="2" key="1">
    <citation type="submission" date="2022-10" db="EMBL/GenBank/DDBJ databases">
        <authorList>
            <person name="Chen Y."/>
            <person name="Dougan E. K."/>
            <person name="Chan C."/>
            <person name="Rhodes N."/>
            <person name="Thang M."/>
        </authorList>
    </citation>
    <scope>NUCLEOTIDE SEQUENCE</scope>
</reference>
<evidence type="ECO:0000256" key="1">
    <source>
        <dbReference type="SAM" id="MobiDB-lite"/>
    </source>
</evidence>
<keyword evidence="4" id="KW-1185">Reference proteome</keyword>
<dbReference type="EMBL" id="CAMXCT010004112">
    <property type="protein sequence ID" value="CAI4007740.1"/>
    <property type="molecule type" value="Genomic_DNA"/>
</dbReference>
<dbReference type="OrthoDB" id="407680at2759"/>
<feature type="compositionally biased region" description="Polar residues" evidence="1">
    <location>
        <begin position="196"/>
        <end position="209"/>
    </location>
</feature>
<dbReference type="AlphaFoldDB" id="A0A9P1DDT8"/>